<evidence type="ECO:0000259" key="4">
    <source>
        <dbReference type="PROSITE" id="PS01124"/>
    </source>
</evidence>
<accession>A0ABT7ER43</accession>
<dbReference type="PANTHER" id="PTHR46796:SF13">
    <property type="entry name" value="HTH-TYPE TRANSCRIPTIONAL ACTIVATOR RHAS"/>
    <property type="match status" value="1"/>
</dbReference>
<dbReference type="InterPro" id="IPR018060">
    <property type="entry name" value="HTH_AraC"/>
</dbReference>
<keyword evidence="1" id="KW-0805">Transcription regulation</keyword>
<dbReference type="InterPro" id="IPR046532">
    <property type="entry name" value="DUF6597"/>
</dbReference>
<name>A0ABT7ER43_9GAMM</name>
<dbReference type="RefSeq" id="WP_284138304.1">
    <property type="nucleotide sequence ID" value="NZ_JASJUT010000010.1"/>
</dbReference>
<dbReference type="InterPro" id="IPR009057">
    <property type="entry name" value="Homeodomain-like_sf"/>
</dbReference>
<evidence type="ECO:0000313" key="6">
    <source>
        <dbReference type="Proteomes" id="UP001231915"/>
    </source>
</evidence>
<keyword evidence="2" id="KW-0238">DNA-binding</keyword>
<dbReference type="PROSITE" id="PS01124">
    <property type="entry name" value="HTH_ARAC_FAMILY_2"/>
    <property type="match status" value="1"/>
</dbReference>
<keyword evidence="3" id="KW-0804">Transcription</keyword>
<evidence type="ECO:0000256" key="3">
    <source>
        <dbReference type="ARBA" id="ARBA00023163"/>
    </source>
</evidence>
<feature type="domain" description="HTH araC/xylS-type" evidence="4">
    <location>
        <begin position="161"/>
        <end position="262"/>
    </location>
</feature>
<dbReference type="Proteomes" id="UP001231915">
    <property type="component" value="Unassembled WGS sequence"/>
</dbReference>
<dbReference type="PANTHER" id="PTHR46796">
    <property type="entry name" value="HTH-TYPE TRANSCRIPTIONAL ACTIVATOR RHAS-RELATED"/>
    <property type="match status" value="1"/>
</dbReference>
<gene>
    <name evidence="5" type="ORF">QNM18_20485</name>
</gene>
<evidence type="ECO:0000256" key="1">
    <source>
        <dbReference type="ARBA" id="ARBA00023015"/>
    </source>
</evidence>
<keyword evidence="6" id="KW-1185">Reference proteome</keyword>
<organism evidence="5 6">
    <name type="scientific">Pseudoalteromonas obscura</name>
    <dbReference type="NCBI Taxonomy" id="3048491"/>
    <lineage>
        <taxon>Bacteria</taxon>
        <taxon>Pseudomonadati</taxon>
        <taxon>Pseudomonadota</taxon>
        <taxon>Gammaproteobacteria</taxon>
        <taxon>Alteromonadales</taxon>
        <taxon>Pseudoalteromonadaceae</taxon>
        <taxon>Pseudoalteromonas</taxon>
    </lineage>
</organism>
<proteinExistence type="predicted"/>
<dbReference type="SMART" id="SM00342">
    <property type="entry name" value="HTH_ARAC"/>
    <property type="match status" value="1"/>
</dbReference>
<dbReference type="InterPro" id="IPR050204">
    <property type="entry name" value="AraC_XylS_family_regulators"/>
</dbReference>
<dbReference type="Pfam" id="PF20240">
    <property type="entry name" value="DUF6597"/>
    <property type="match status" value="1"/>
</dbReference>
<evidence type="ECO:0000256" key="2">
    <source>
        <dbReference type="ARBA" id="ARBA00023125"/>
    </source>
</evidence>
<protein>
    <submittedName>
        <fullName evidence="5">Helix-turn-helix transcriptional regulator</fullName>
    </submittedName>
</protein>
<comment type="caution">
    <text evidence="5">The sequence shown here is derived from an EMBL/GenBank/DDBJ whole genome shotgun (WGS) entry which is preliminary data.</text>
</comment>
<sequence>MKENTNAISGVLHHTKSKQNYDLRRYFPEPYFADLIEQFWIVDWDLCNLATHTQQNLPDPNFHLIIEKEGVKVLGPVSKVYTYTMRGKGRIIGTKFNIGMLAPLLKNPPDYYIDKECTLTEVFSTGLDNELQALSFMHNDADIVDALHTFFRDYVMPVSRTQIQVLEIYNLIKSDGTIFSVEQLSSKANLSKRSIQRLFGKYIGLSPKWLIRKYRLHHVLQVLENKEADIQDIVTLLDYTDQSHLIRDFKEIIGTTPGKYMK</sequence>
<reference evidence="5 6" key="1">
    <citation type="submission" date="2023-05" db="EMBL/GenBank/DDBJ databases">
        <title>Pseudoalteromonas ardens sp. nov., Pseudoalteromonas obscura sp. nov., and Pseudoalteromonas umbrosa sp. nov., isolated from the coral Montipora capitata.</title>
        <authorList>
            <person name="Thomas E.M."/>
            <person name="Smith E.M."/>
            <person name="Papke E."/>
            <person name="Shlafstein M.D."/>
            <person name="Oline D.K."/>
            <person name="Videau P."/>
            <person name="Saw J.H."/>
            <person name="Strangman W.K."/>
            <person name="Ushijima B."/>
        </authorList>
    </citation>
    <scope>NUCLEOTIDE SEQUENCE [LARGE SCALE GENOMIC DNA]</scope>
    <source>
        <strain evidence="5 6">P94</strain>
    </source>
</reference>
<dbReference type="Gene3D" id="1.10.10.60">
    <property type="entry name" value="Homeodomain-like"/>
    <property type="match status" value="1"/>
</dbReference>
<evidence type="ECO:0000313" key="5">
    <source>
        <dbReference type="EMBL" id="MDK2597440.1"/>
    </source>
</evidence>
<dbReference type="EMBL" id="JASJUT010000010">
    <property type="protein sequence ID" value="MDK2597440.1"/>
    <property type="molecule type" value="Genomic_DNA"/>
</dbReference>
<dbReference type="Pfam" id="PF12833">
    <property type="entry name" value="HTH_18"/>
    <property type="match status" value="1"/>
</dbReference>
<dbReference type="SUPFAM" id="SSF46689">
    <property type="entry name" value="Homeodomain-like"/>
    <property type="match status" value="1"/>
</dbReference>